<dbReference type="InterPro" id="IPR022644">
    <property type="entry name" value="De-COase2_N"/>
</dbReference>
<evidence type="ECO:0000256" key="2">
    <source>
        <dbReference type="ARBA" id="ARBA00022793"/>
    </source>
</evidence>
<name>A0A150WKF0_BDEBC</name>
<feature type="binding site" evidence="5">
    <location>
        <position position="372"/>
    </location>
    <ligand>
        <name>substrate</name>
    </ligand>
</feature>
<dbReference type="GO" id="GO:0008836">
    <property type="term" value="F:diaminopimelate decarboxylase activity"/>
    <property type="evidence" value="ECO:0007669"/>
    <property type="project" value="UniProtKB-UniRule"/>
</dbReference>
<dbReference type="PROSITE" id="PS00878">
    <property type="entry name" value="ODR_DC_2_1"/>
    <property type="match status" value="1"/>
</dbReference>
<dbReference type="NCBIfam" id="TIGR01048">
    <property type="entry name" value="lysA"/>
    <property type="match status" value="1"/>
</dbReference>
<dbReference type="InterPro" id="IPR009006">
    <property type="entry name" value="Ala_racemase/Decarboxylase_C"/>
</dbReference>
<comment type="caution">
    <text evidence="11">The sequence shown here is derived from an EMBL/GenBank/DDBJ whole genome shotgun (WGS) entry which is preliminary data.</text>
</comment>
<feature type="binding site" evidence="5">
    <location>
        <position position="278"/>
    </location>
    <ligand>
        <name>substrate</name>
    </ligand>
</feature>
<proteinExistence type="inferred from homology"/>
<feature type="binding site" evidence="5">
    <location>
        <position position="318"/>
    </location>
    <ligand>
        <name>substrate</name>
    </ligand>
</feature>
<dbReference type="UniPathway" id="UPA00034">
    <property type="reaction ID" value="UER00027"/>
</dbReference>
<dbReference type="SUPFAM" id="SSF51419">
    <property type="entry name" value="PLP-binding barrel"/>
    <property type="match status" value="1"/>
</dbReference>
<evidence type="ECO:0000259" key="10">
    <source>
        <dbReference type="Pfam" id="PF02784"/>
    </source>
</evidence>
<dbReference type="SUPFAM" id="SSF50621">
    <property type="entry name" value="Alanine racemase C-terminal domain-like"/>
    <property type="match status" value="1"/>
</dbReference>
<evidence type="ECO:0000259" key="9">
    <source>
        <dbReference type="Pfam" id="PF00278"/>
    </source>
</evidence>
<dbReference type="Proteomes" id="UP000075320">
    <property type="component" value="Unassembled WGS sequence"/>
</dbReference>
<dbReference type="InterPro" id="IPR029066">
    <property type="entry name" value="PLP-binding_barrel"/>
</dbReference>
<dbReference type="OrthoDB" id="5289695at2"/>
<dbReference type="InterPro" id="IPR002986">
    <property type="entry name" value="DAP_deCOOHase_LysA"/>
</dbReference>
<reference evidence="11 12" key="1">
    <citation type="submission" date="2016-03" db="EMBL/GenBank/DDBJ databases">
        <authorList>
            <person name="Ploux O."/>
        </authorList>
    </citation>
    <scope>NUCLEOTIDE SEQUENCE [LARGE SCALE GENOMIC DNA]</scope>
    <source>
        <strain evidence="11 12">R0</strain>
    </source>
</reference>
<dbReference type="Gene3D" id="2.40.37.10">
    <property type="entry name" value="Lyase, Ornithine Decarboxylase, Chain A, domain 1"/>
    <property type="match status" value="1"/>
</dbReference>
<dbReference type="InterPro" id="IPR022653">
    <property type="entry name" value="De-COase2_pyr-phos_BS"/>
</dbReference>
<feature type="binding site" evidence="5">
    <location>
        <position position="314"/>
    </location>
    <ligand>
        <name>substrate</name>
    </ligand>
</feature>
<dbReference type="Gene3D" id="3.20.20.10">
    <property type="entry name" value="Alanine racemase"/>
    <property type="match status" value="1"/>
</dbReference>
<evidence type="ECO:0000256" key="6">
    <source>
        <dbReference type="NCBIfam" id="TIGR01048"/>
    </source>
</evidence>
<feature type="domain" description="Orn/DAP/Arg decarboxylase 2 C-terminal" evidence="9">
    <location>
        <begin position="29"/>
        <end position="370"/>
    </location>
</feature>
<evidence type="ECO:0000256" key="3">
    <source>
        <dbReference type="ARBA" id="ARBA00022898"/>
    </source>
</evidence>
<dbReference type="PANTHER" id="PTHR43727">
    <property type="entry name" value="DIAMINOPIMELATE DECARBOXYLASE"/>
    <property type="match status" value="1"/>
</dbReference>
<keyword evidence="5 8" id="KW-0457">Lysine biosynthesis</keyword>
<comment type="similarity">
    <text evidence="5">Belongs to the Orn/Lys/Arg decarboxylase class-II family. LysA subfamily.</text>
</comment>
<evidence type="ECO:0000256" key="4">
    <source>
        <dbReference type="ARBA" id="ARBA00023239"/>
    </source>
</evidence>
<dbReference type="GO" id="GO:0030170">
    <property type="term" value="F:pyridoxal phosphate binding"/>
    <property type="evidence" value="ECO:0007669"/>
    <property type="project" value="UniProtKB-UniRule"/>
</dbReference>
<evidence type="ECO:0000256" key="5">
    <source>
        <dbReference type="HAMAP-Rule" id="MF_02120"/>
    </source>
</evidence>
<evidence type="ECO:0000256" key="8">
    <source>
        <dbReference type="RuleBase" id="RU003738"/>
    </source>
</evidence>
<comment type="pathway">
    <text evidence="5 8">Amino-acid biosynthesis; L-lysine biosynthesis via DAP pathway; L-lysine from DL-2,6-diaminopimelate: step 1/1.</text>
</comment>
<sequence length="391" mass="43268">MEYINNELCLGPLKKSLSVLTTDYMRPTYVYDLDFIAQRYKAMSGALKNTRLFYAVKANPNAQVLQKLKSLGAGADVVSLGEIKRALESGFQPQDIVYSGVGKTKHEITEALKLGILQINVESLPELERIGAIAKSLNKKAAVAFRLNPDVSIQTHPYIATGLKDNKFGMELSSLPKLMACLDKFSDSLELVGVSLHLGSQMLEFSGYEEALKKLKAVFIDLQKKAPGLRKFDFGGGLGIFYDRTDLELEESLLQDYAKITLNVLGDLDCDLQSEPGRWLVGHCGVLIAQVQYIKTTSEKTFVVLDSGMNHLIRPSLYEAQHRIMTLKKQNESHTVDIVGPICESSDVFLKSVSLGQVREDDFVAILDGGAYGYSMASVYNLHELPNEICI</sequence>
<keyword evidence="3 5" id="KW-0663">Pyridoxal phosphate</keyword>
<gene>
    <name evidence="5" type="primary">lysA</name>
    <name evidence="11" type="ORF">AZI86_15045</name>
</gene>
<accession>A0A150WKF0</accession>
<keyword evidence="5" id="KW-0028">Amino-acid biosynthesis</keyword>
<feature type="domain" description="Orn/DAP/Arg decarboxylase 2 N-terminal" evidence="10">
    <location>
        <begin position="35"/>
        <end position="281"/>
    </location>
</feature>
<evidence type="ECO:0000313" key="12">
    <source>
        <dbReference type="Proteomes" id="UP000075320"/>
    </source>
</evidence>
<feature type="active site" description="Proton donor" evidence="7">
    <location>
        <position position="343"/>
    </location>
</feature>
<keyword evidence="2 5" id="KW-0210">Decarboxylase</keyword>
<comment type="cofactor">
    <cofactor evidence="1 5 7 8">
        <name>pyridoxal 5'-phosphate</name>
        <dbReference type="ChEBI" id="CHEBI:597326"/>
    </cofactor>
</comment>
<dbReference type="FunFam" id="3.20.20.10:FF:000003">
    <property type="entry name" value="Diaminopimelate decarboxylase"/>
    <property type="match status" value="1"/>
</dbReference>
<dbReference type="InterPro" id="IPR000183">
    <property type="entry name" value="Orn/DAP/Arg_de-COase"/>
</dbReference>
<dbReference type="EC" id="4.1.1.20" evidence="5 6"/>
<feature type="modified residue" description="N6-(pyridoxal phosphate)lysine" evidence="5 7">
    <location>
        <position position="57"/>
    </location>
</feature>
<keyword evidence="4 5" id="KW-0456">Lyase</keyword>
<feature type="binding site" evidence="5">
    <location>
        <begin position="275"/>
        <end position="278"/>
    </location>
    <ligand>
        <name>pyridoxal 5'-phosphate</name>
        <dbReference type="ChEBI" id="CHEBI:597326"/>
    </ligand>
</feature>
<comment type="catalytic activity">
    <reaction evidence="5 8">
        <text>meso-2,6-diaminopimelate + H(+) = L-lysine + CO2</text>
        <dbReference type="Rhea" id="RHEA:15101"/>
        <dbReference type="ChEBI" id="CHEBI:15378"/>
        <dbReference type="ChEBI" id="CHEBI:16526"/>
        <dbReference type="ChEBI" id="CHEBI:32551"/>
        <dbReference type="ChEBI" id="CHEBI:57791"/>
        <dbReference type="EC" id="4.1.1.20"/>
    </reaction>
</comment>
<evidence type="ECO:0000256" key="7">
    <source>
        <dbReference type="PIRSR" id="PIRSR600183-50"/>
    </source>
</evidence>
<keyword evidence="12" id="KW-1185">Reference proteome</keyword>
<dbReference type="PRINTS" id="PR01179">
    <property type="entry name" value="ODADCRBXLASE"/>
</dbReference>
<dbReference type="Pfam" id="PF00278">
    <property type="entry name" value="Orn_DAP_Arg_deC"/>
    <property type="match status" value="1"/>
</dbReference>
<dbReference type="PANTHER" id="PTHR43727:SF2">
    <property type="entry name" value="GROUP IV DECARBOXYLASE"/>
    <property type="match status" value="1"/>
</dbReference>
<comment type="function">
    <text evidence="5">Specifically catalyzes the decarboxylation of meso-diaminopimelate (meso-DAP) to L-lysine.</text>
</comment>
<dbReference type="GO" id="GO:0009089">
    <property type="term" value="P:lysine biosynthetic process via diaminopimelate"/>
    <property type="evidence" value="ECO:0007669"/>
    <property type="project" value="UniProtKB-UniRule"/>
</dbReference>
<comment type="subunit">
    <text evidence="5">Homodimer.</text>
</comment>
<feature type="binding site" evidence="5">
    <location>
        <position position="344"/>
    </location>
    <ligand>
        <name>substrate</name>
    </ligand>
</feature>
<dbReference type="Pfam" id="PF02784">
    <property type="entry name" value="Orn_Arg_deC_N"/>
    <property type="match status" value="1"/>
</dbReference>
<dbReference type="AlphaFoldDB" id="A0A150WKF0"/>
<organism evidence="11 12">
    <name type="scientific">Bdellovibrio bacteriovorus</name>
    <dbReference type="NCBI Taxonomy" id="959"/>
    <lineage>
        <taxon>Bacteria</taxon>
        <taxon>Pseudomonadati</taxon>
        <taxon>Bdellovibrionota</taxon>
        <taxon>Bdellovibrionia</taxon>
        <taxon>Bdellovibrionales</taxon>
        <taxon>Pseudobdellovibrionaceae</taxon>
        <taxon>Bdellovibrio</taxon>
    </lineage>
</organism>
<dbReference type="PRINTS" id="PR01181">
    <property type="entry name" value="DAPDCRBXLASE"/>
</dbReference>
<dbReference type="CDD" id="cd06828">
    <property type="entry name" value="PLPDE_III_DapDC"/>
    <property type="match status" value="1"/>
</dbReference>
<evidence type="ECO:0000256" key="1">
    <source>
        <dbReference type="ARBA" id="ARBA00001933"/>
    </source>
</evidence>
<dbReference type="EMBL" id="LUKE01000003">
    <property type="protein sequence ID" value="KYG64160.1"/>
    <property type="molecule type" value="Genomic_DNA"/>
</dbReference>
<dbReference type="HAMAP" id="MF_02120">
    <property type="entry name" value="LysA"/>
    <property type="match status" value="1"/>
</dbReference>
<feature type="binding site" evidence="5">
    <location>
        <position position="372"/>
    </location>
    <ligand>
        <name>pyridoxal 5'-phosphate</name>
        <dbReference type="ChEBI" id="CHEBI:597326"/>
    </ligand>
</feature>
<feature type="binding site" evidence="5">
    <location>
        <position position="237"/>
    </location>
    <ligand>
        <name>pyridoxal 5'-phosphate</name>
        <dbReference type="ChEBI" id="CHEBI:597326"/>
    </ligand>
</feature>
<evidence type="ECO:0000313" key="11">
    <source>
        <dbReference type="EMBL" id="KYG64160.1"/>
    </source>
</evidence>
<dbReference type="InterPro" id="IPR022643">
    <property type="entry name" value="De-COase2_C"/>
</dbReference>
<protein>
    <recommendedName>
        <fullName evidence="5 6">Diaminopimelate decarboxylase</fullName>
        <shortName evidence="5">DAP decarboxylase</shortName>
        <shortName evidence="5">DAPDC</shortName>
        <ecNumber evidence="5 6">4.1.1.20</ecNumber>
    </recommendedName>
</protein>